<dbReference type="InterPro" id="IPR012547">
    <property type="entry name" value="PDDEXK_9"/>
</dbReference>
<evidence type="ECO:0000313" key="16">
    <source>
        <dbReference type="Proteomes" id="UP000473905"/>
    </source>
</evidence>
<reference evidence="13 14" key="4">
    <citation type="journal article" date="2019" name="Nat. Med.">
        <title>A library of human gut bacterial isolates paired with longitudinal multiomics data enables mechanistic microbiome research.</title>
        <authorList>
            <person name="Poyet M."/>
            <person name="Groussin M."/>
            <person name="Gibbons S.M."/>
            <person name="Avila-Pacheco J."/>
            <person name="Jiang X."/>
            <person name="Kearney S.M."/>
            <person name="Perrotta A.R."/>
            <person name="Berdy B."/>
            <person name="Zhao S."/>
            <person name="Lieberman T.D."/>
            <person name="Swanson P.K."/>
            <person name="Smith M."/>
            <person name="Roesemann S."/>
            <person name="Alexander J.E."/>
            <person name="Rich S.A."/>
            <person name="Livny J."/>
            <person name="Vlamakis H."/>
            <person name="Clish C."/>
            <person name="Bullock K."/>
            <person name="Deik A."/>
            <person name="Scott J."/>
            <person name="Pierce K.A."/>
            <person name="Xavier R.J."/>
            <person name="Alm E.J."/>
        </authorList>
    </citation>
    <scope>NUCLEOTIDE SEQUENCE [LARGE SCALE GENOMIC DNA]</scope>
    <source>
        <strain evidence="4 16">BIOML-A134</strain>
        <strain evidence="5 14">BIOML-A14</strain>
        <strain evidence="3 13">BIOML-A160</strain>
        <strain evidence="2 15">BIOML-A183</strain>
    </source>
</reference>
<keyword evidence="4" id="KW-0067">ATP-binding</keyword>
<dbReference type="STRING" id="28116.Bovatus_04418"/>
<dbReference type="EMBL" id="JAQNZF010000013">
    <property type="protein sequence ID" value="MDC2742953.1"/>
    <property type="molecule type" value="Genomic_DNA"/>
</dbReference>
<evidence type="ECO:0000313" key="5">
    <source>
        <dbReference type="EMBL" id="KAA4664977.1"/>
    </source>
</evidence>
<evidence type="ECO:0000313" key="11">
    <source>
        <dbReference type="Proteomes" id="UP000266492"/>
    </source>
</evidence>
<organism evidence="4 16">
    <name type="scientific">Bacteroides ovatus</name>
    <dbReference type="NCBI Taxonomy" id="28116"/>
    <lineage>
        <taxon>Bacteria</taxon>
        <taxon>Pseudomonadati</taxon>
        <taxon>Bacteroidota</taxon>
        <taxon>Bacteroidia</taxon>
        <taxon>Bacteroidales</taxon>
        <taxon>Bacteroidaceae</taxon>
        <taxon>Bacteroides</taxon>
    </lineage>
</organism>
<name>A0A139L639_BACOV</name>
<gene>
    <name evidence="10" type="ORF">DWX70_20440</name>
    <name evidence="9" type="ORF">DYI28_25115</name>
    <name evidence="5" type="ORF">F3B98_08000</name>
    <name evidence="4" type="ORF">F3D66_08040</name>
    <name evidence="3" type="ORF">F3F25_05565</name>
    <name evidence="2" type="ORF">F3F51_03390</name>
    <name evidence="6" type="ORF">PO240_01925</name>
    <name evidence="7" type="ORF">PO382_12035</name>
    <name evidence="8" type="ORF">PQ628_04540</name>
</gene>
<dbReference type="EMBL" id="CP041395">
    <property type="protein sequence ID" value="QDM11719.1"/>
    <property type="molecule type" value="Genomic_DNA"/>
</dbReference>
<evidence type="ECO:0000313" key="3">
    <source>
        <dbReference type="EMBL" id="KAA3930269.1"/>
    </source>
</evidence>
<evidence type="ECO:0000259" key="1">
    <source>
        <dbReference type="Pfam" id="PF09820"/>
    </source>
</evidence>
<dbReference type="EMBL" id="QRVZ01000020">
    <property type="protein sequence ID" value="RGS80927.1"/>
    <property type="molecule type" value="Genomic_DNA"/>
</dbReference>
<feature type="domain" description="AAA-ATPase-like" evidence="1">
    <location>
        <begin position="8"/>
        <end position="224"/>
    </location>
</feature>
<dbReference type="Proteomes" id="UP000473905">
    <property type="component" value="Unassembled WGS sequence"/>
</dbReference>
<dbReference type="PANTHER" id="PTHR34825:SF2">
    <property type="entry name" value="AAA-ATPASE-LIKE DOMAIN-CONTAINING PROTEIN"/>
    <property type="match status" value="1"/>
</dbReference>
<dbReference type="Pfam" id="PF08011">
    <property type="entry name" value="PDDEXK_9"/>
    <property type="match status" value="1"/>
</dbReference>
<sequence length="586" mass="68802">MSQVKGIPYGISDFNRMRNENFYFVDKTMYLPLIEEMPSYLFLIRPRRFGKSLFLSMMRTYYDIIQKDNFDKYFGDLWIGSRPTKQHNSFQVLFFDFSKAGCSLPGADLMSSFNEYCSIIINQFAHAYASYYDEDFKSTVESIESAKAKLSYIEVKAKEKGYPLYLIIDEYDNFTNVILSEHGQKMFHDLTHASGFYREYFKQFKGMFDRIFLMGVSPITLDDLSSGYNIDWNISTDSRFNAMIGFDETEVREMLRYYQQNGKLVGDVEAMITEMKPWYDNYCFARTSLDNDRVFNCDMTLYYLRNQIDFHRPPENMVDKNIRTDYSKLKMLARIDHDNTHEGSRMSTIEEIAAKGEILVDLHTSFPSEKIADIENFRSLLYYYGLLTMCGTRGDRLKMCIPNNCVREQYLGFLRDYYQQAHTLNLSHLKDLIDDFAFDGHWQPFFETIARAYRENSSIRDAIEGERNLQGFLKAYLAIASYYLVQPELEMNYGYCDFFLLPDKMRYSDIEHSYILELKYATRTATNAELEAQAEEGRQQLLRYSKDKVVQKLATGTTLHLLLIQFQGWDMVKCEEINASAIHPSE</sequence>
<reference evidence="9" key="5">
    <citation type="submission" date="2019-07" db="EMBL/GenBank/DDBJ databases">
        <authorList>
            <person name="Ross B.D."/>
            <person name="Verster A.J."/>
            <person name="Radey M.C."/>
            <person name="Schmidtke D.T."/>
            <person name="Pope C.E."/>
            <person name="Hoffman L.R."/>
            <person name="Hajjar A."/>
            <person name="Peterson S.B."/>
            <person name="Borenstein E."/>
            <person name="Mougous J.D."/>
        </authorList>
    </citation>
    <scope>NUCLEOTIDE SEQUENCE</scope>
    <source>
        <strain evidence="9">3725 D1 iv</strain>
    </source>
</reference>
<dbReference type="Proteomes" id="UP000365824">
    <property type="component" value="Unassembled WGS sequence"/>
</dbReference>
<keyword evidence="16" id="KW-1185">Reference proteome</keyword>
<evidence type="ECO:0000313" key="2">
    <source>
        <dbReference type="EMBL" id="KAA3808430.1"/>
    </source>
</evidence>
<dbReference type="RefSeq" id="WP_004301572.1">
    <property type="nucleotide sequence ID" value="NZ_BAABYJ010000003.1"/>
</dbReference>
<evidence type="ECO:0000313" key="4">
    <source>
        <dbReference type="EMBL" id="KAA4100652.1"/>
    </source>
</evidence>
<evidence type="ECO:0000313" key="9">
    <source>
        <dbReference type="EMBL" id="QDM11719.1"/>
    </source>
</evidence>
<dbReference type="EMBL" id="VWLX01000002">
    <property type="protein sequence ID" value="KAA3808430.1"/>
    <property type="molecule type" value="Genomic_DNA"/>
</dbReference>
<dbReference type="EMBL" id="JAQNWR010000001">
    <property type="protein sequence ID" value="MDC2406629.1"/>
    <property type="molecule type" value="Genomic_DNA"/>
</dbReference>
<reference evidence="10 11" key="3">
    <citation type="submission" date="2018-08" db="EMBL/GenBank/DDBJ databases">
        <title>A genome reference for cultivated species of the human gut microbiota.</title>
        <authorList>
            <person name="Zou Y."/>
            <person name="Xue W."/>
            <person name="Luo G."/>
        </authorList>
    </citation>
    <scope>NUCLEOTIDE SEQUENCE [LARGE SCALE GENOMIC DNA]</scope>
    <source>
        <strain evidence="10 11">AF20-9LB</strain>
    </source>
</reference>
<dbReference type="Proteomes" id="UP001214017">
    <property type="component" value="Unassembled WGS sequence"/>
</dbReference>
<evidence type="ECO:0000313" key="15">
    <source>
        <dbReference type="Proteomes" id="UP000460135"/>
    </source>
</evidence>
<reference evidence="6" key="6">
    <citation type="submission" date="2022-10" db="EMBL/GenBank/DDBJ databases">
        <title>Human gut microbiome strain richness.</title>
        <authorList>
            <person name="Chen-Liaw A."/>
        </authorList>
    </citation>
    <scope>NUCLEOTIDE SEQUENCE</scope>
    <source>
        <strain evidence="7">BSD2780120875st1_E1_BSD2780120875_150330</strain>
        <strain evidence="6">F7_m1001271B151109d0_201107</strain>
        <strain evidence="8">RTP21484st1_H8_RTP21484_190118</strain>
    </source>
</reference>
<evidence type="ECO:0000313" key="12">
    <source>
        <dbReference type="Proteomes" id="UP000318823"/>
    </source>
</evidence>
<evidence type="ECO:0000313" key="14">
    <source>
        <dbReference type="Proteomes" id="UP000435985"/>
    </source>
</evidence>
<dbReference type="Proteomes" id="UP000266492">
    <property type="component" value="Unassembled WGS sequence"/>
</dbReference>
<dbReference type="EMBL" id="VWFO01000007">
    <property type="protein sequence ID" value="KAA4664977.1"/>
    <property type="molecule type" value="Genomic_DNA"/>
</dbReference>
<dbReference type="KEGG" id="boa:Bovatus_04418"/>
<dbReference type="EMBL" id="VWLB01000006">
    <property type="protein sequence ID" value="KAA3930269.1"/>
    <property type="molecule type" value="Genomic_DNA"/>
</dbReference>
<dbReference type="EMBL" id="VWKB01000010">
    <property type="protein sequence ID" value="KAA4100652.1"/>
    <property type="molecule type" value="Genomic_DNA"/>
</dbReference>
<accession>A0A139L639</accession>
<evidence type="ECO:0000313" key="8">
    <source>
        <dbReference type="EMBL" id="MDC7957473.1"/>
    </source>
</evidence>
<evidence type="ECO:0000313" key="13">
    <source>
        <dbReference type="Proteomes" id="UP000365824"/>
    </source>
</evidence>
<dbReference type="EMBL" id="JAQQPO010000004">
    <property type="protein sequence ID" value="MDC7957473.1"/>
    <property type="molecule type" value="Genomic_DNA"/>
</dbReference>
<dbReference type="Proteomes" id="UP001215078">
    <property type="component" value="Unassembled WGS sequence"/>
</dbReference>
<dbReference type="GeneID" id="69483678"/>
<dbReference type="InterPro" id="IPR018631">
    <property type="entry name" value="AAA-ATPase-like_dom"/>
</dbReference>
<dbReference type="Pfam" id="PF09820">
    <property type="entry name" value="AAA-ATPase_like"/>
    <property type="match status" value="1"/>
</dbReference>
<dbReference type="Proteomes" id="UP000318823">
    <property type="component" value="Chromosome"/>
</dbReference>
<reference evidence="12" key="1">
    <citation type="journal article" date="2018" name="J. Anim. Genet.">
        <title>Acquired interbacterial defense systems protect against interspecies antagonism in the human gut microbiome.</title>
        <authorList>
            <person name="Ross B.D."/>
            <person name="Verster A.J."/>
            <person name="Radey M.C."/>
            <person name="Schmidtke D.T."/>
            <person name="Pope C.E."/>
            <person name="Hoffman L.R."/>
            <person name="Hajjar A."/>
            <person name="Peterson S.B."/>
            <person name="Borenstein E."/>
            <person name="Mougous J."/>
        </authorList>
    </citation>
    <scope>NUCLEOTIDE SEQUENCE [LARGE SCALE GENOMIC DNA]</scope>
    <source>
        <strain evidence="12">3725 D1 iv</strain>
    </source>
</reference>
<evidence type="ECO:0000313" key="10">
    <source>
        <dbReference type="EMBL" id="RGS80927.1"/>
    </source>
</evidence>
<dbReference type="Proteomes" id="UP001219389">
    <property type="component" value="Unassembled WGS sequence"/>
</dbReference>
<evidence type="ECO:0000313" key="6">
    <source>
        <dbReference type="EMBL" id="MDC2406629.1"/>
    </source>
</evidence>
<dbReference type="Proteomes" id="UP000460135">
    <property type="component" value="Unassembled WGS sequence"/>
</dbReference>
<evidence type="ECO:0000313" key="7">
    <source>
        <dbReference type="EMBL" id="MDC2742953.1"/>
    </source>
</evidence>
<dbReference type="PANTHER" id="PTHR34825">
    <property type="entry name" value="CONSERVED PROTEIN, WITH A WEAK D-GALACTARATE DEHYDRATASE/ALTRONATE HYDROLASE DOMAIN"/>
    <property type="match status" value="1"/>
</dbReference>
<dbReference type="AlphaFoldDB" id="A0A139L639"/>
<reference evidence="9" key="2">
    <citation type="journal article" date="2018" name="Nature">
        <title>Human gut bacteria contain acquired interbacterial defence systems.</title>
        <authorList>
            <person name="Ross B.D."/>
            <person name="Verster A.J."/>
            <person name="Radey M.C."/>
            <person name="Schmidtke D.T."/>
            <person name="Pope C.E."/>
            <person name="Hoffman L.R."/>
            <person name="Hajjar A."/>
            <person name="Peterson S.B."/>
            <person name="Borenstein E."/>
            <person name="Mougous J."/>
        </authorList>
    </citation>
    <scope>NUCLEOTIDE SEQUENCE</scope>
    <source>
        <strain evidence="9">3725 D1 iv</strain>
    </source>
</reference>
<proteinExistence type="predicted"/>
<dbReference type="Proteomes" id="UP000435985">
    <property type="component" value="Unassembled WGS sequence"/>
</dbReference>
<protein>
    <submittedName>
        <fullName evidence="10">AAA family ATPase</fullName>
    </submittedName>
    <submittedName>
        <fullName evidence="4">ATP-binding protein</fullName>
    </submittedName>
</protein>
<dbReference type="GO" id="GO:0005524">
    <property type="term" value="F:ATP binding"/>
    <property type="evidence" value="ECO:0007669"/>
    <property type="project" value="UniProtKB-KW"/>
</dbReference>
<keyword evidence="4" id="KW-0547">Nucleotide-binding</keyword>